<dbReference type="STRING" id="1122152.GCA_000425905_01386"/>
<keyword evidence="4" id="KW-1185">Reference proteome</keyword>
<feature type="region of interest" description="Disordered" evidence="1">
    <location>
        <begin position="210"/>
        <end position="249"/>
    </location>
</feature>
<dbReference type="SUPFAM" id="SSF48452">
    <property type="entry name" value="TPR-like"/>
    <property type="match status" value="1"/>
</dbReference>
<comment type="caution">
    <text evidence="3">The sequence shown here is derived from an EMBL/GenBank/DDBJ whole genome shotgun (WGS) entry which is preliminary data.</text>
</comment>
<organism evidence="3 4">
    <name type="scientific">Lactobacillus psittaci DSM 15354</name>
    <dbReference type="NCBI Taxonomy" id="1122152"/>
    <lineage>
        <taxon>Bacteria</taxon>
        <taxon>Bacillati</taxon>
        <taxon>Bacillota</taxon>
        <taxon>Bacilli</taxon>
        <taxon>Lactobacillales</taxon>
        <taxon>Lactobacillaceae</taxon>
        <taxon>Lactobacillus</taxon>
    </lineage>
</organism>
<sequence length="302" mass="33673">MDEISLDPNWEVFLMKKSVIWSIIIAVIVIAGGGFVFYNHESSNHTNVSTSAYATQMSQGKDAAKEEKYDDAADHFNHAYELKATSEAKTYAKQAENMSDAITYAKRAHYTTALTSVQKVIDAKAGYQVLTTKGKELKTTLTKVEENYENEIQPLQDAAQKAEANKDWQKAINNYEEILELSYINGKYYQAIKKDAEASIKADKKKLKEAKENKASAKSSTSSNAASSSSDSRYSENDHTVNGSNVSLSTQDQIRNRLKALGISPNPWSPQDLINLYRYATTQGHKTPNDITKSDVENYLKP</sequence>
<dbReference type="EMBL" id="AZFB01000021">
    <property type="protein sequence ID" value="KRL61765.1"/>
    <property type="molecule type" value="Genomic_DNA"/>
</dbReference>
<keyword evidence="2" id="KW-0472">Membrane</keyword>
<dbReference type="eggNOG" id="ENOG50313PC">
    <property type="taxonomic scope" value="Bacteria"/>
</dbReference>
<keyword evidence="2" id="KW-1133">Transmembrane helix</keyword>
<evidence type="ECO:0000256" key="1">
    <source>
        <dbReference type="SAM" id="MobiDB-lite"/>
    </source>
</evidence>
<reference evidence="3 4" key="1">
    <citation type="journal article" date="2015" name="Genome Announc.">
        <title>Expanding the biotechnology potential of lactobacilli through comparative genomics of 213 strains and associated genera.</title>
        <authorList>
            <person name="Sun Z."/>
            <person name="Harris H.M."/>
            <person name="McCann A."/>
            <person name="Guo C."/>
            <person name="Argimon S."/>
            <person name="Zhang W."/>
            <person name="Yang X."/>
            <person name="Jeffery I.B."/>
            <person name="Cooney J.C."/>
            <person name="Kagawa T.F."/>
            <person name="Liu W."/>
            <person name="Song Y."/>
            <person name="Salvetti E."/>
            <person name="Wrobel A."/>
            <person name="Rasinkangas P."/>
            <person name="Parkhill J."/>
            <person name="Rea M.C."/>
            <person name="O'Sullivan O."/>
            <person name="Ritari J."/>
            <person name="Douillard F.P."/>
            <person name="Paul Ross R."/>
            <person name="Yang R."/>
            <person name="Briner A.E."/>
            <person name="Felis G.E."/>
            <person name="de Vos W.M."/>
            <person name="Barrangou R."/>
            <person name="Klaenhammer T.R."/>
            <person name="Caufield P.W."/>
            <person name="Cui Y."/>
            <person name="Zhang H."/>
            <person name="O'Toole P.W."/>
        </authorList>
    </citation>
    <scope>NUCLEOTIDE SEQUENCE [LARGE SCALE GENOMIC DNA]</scope>
    <source>
        <strain evidence="3 4">DSM 15354</strain>
    </source>
</reference>
<dbReference type="Proteomes" id="UP000051931">
    <property type="component" value="Unassembled WGS sequence"/>
</dbReference>
<feature type="transmembrane region" description="Helical" evidence="2">
    <location>
        <begin position="20"/>
        <end position="38"/>
    </location>
</feature>
<feature type="compositionally biased region" description="Polar residues" evidence="1">
    <location>
        <begin position="240"/>
        <end position="249"/>
    </location>
</feature>
<evidence type="ECO:0000313" key="3">
    <source>
        <dbReference type="EMBL" id="KRL61765.1"/>
    </source>
</evidence>
<protein>
    <submittedName>
        <fullName evidence="3">Uncharacterized protein</fullName>
    </submittedName>
</protein>
<keyword evidence="2" id="KW-0812">Transmembrane</keyword>
<dbReference type="InterPro" id="IPR011990">
    <property type="entry name" value="TPR-like_helical_dom_sf"/>
</dbReference>
<dbReference type="PATRIC" id="fig|1122152.4.peg.626"/>
<name>A0A0R1S5T5_9LACO</name>
<proteinExistence type="predicted"/>
<dbReference type="AlphaFoldDB" id="A0A0R1S5T5"/>
<evidence type="ECO:0000313" key="4">
    <source>
        <dbReference type="Proteomes" id="UP000051931"/>
    </source>
</evidence>
<evidence type="ECO:0000256" key="2">
    <source>
        <dbReference type="SAM" id="Phobius"/>
    </source>
</evidence>
<gene>
    <name evidence="3" type="ORF">FC23_GL000617</name>
</gene>
<feature type="compositionally biased region" description="Low complexity" evidence="1">
    <location>
        <begin position="216"/>
        <end position="232"/>
    </location>
</feature>
<accession>A0A0R1S5T5</accession>